<organism evidence="2 3">
    <name type="scientific">Thermanaerovibrio acidaminovorans (strain ATCC 49978 / DSM 6589 / Su883)</name>
    <name type="common">Selenomonas acidaminovorans</name>
    <dbReference type="NCBI Taxonomy" id="525903"/>
    <lineage>
        <taxon>Bacteria</taxon>
        <taxon>Thermotogati</taxon>
        <taxon>Synergistota</taxon>
        <taxon>Synergistia</taxon>
        <taxon>Synergistales</taxon>
        <taxon>Synergistaceae</taxon>
        <taxon>Thermanaerovibrio</taxon>
    </lineage>
</organism>
<dbReference type="SUPFAM" id="SSF51735">
    <property type="entry name" value="NAD(P)-binding Rossmann-fold domains"/>
    <property type="match status" value="1"/>
</dbReference>
<feature type="domain" description="CoA-binding" evidence="1">
    <location>
        <begin position="9"/>
        <end position="105"/>
    </location>
</feature>
<dbReference type="SMART" id="SM00881">
    <property type="entry name" value="CoA_binding"/>
    <property type="match status" value="1"/>
</dbReference>
<evidence type="ECO:0000313" key="3">
    <source>
        <dbReference type="Proteomes" id="UP000002030"/>
    </source>
</evidence>
<protein>
    <submittedName>
        <fullName evidence="2">CoA-binding protein</fullName>
    </submittedName>
</protein>
<dbReference type="EnsemblBacteria" id="ACZ18843">
    <property type="protein sequence ID" value="ACZ18843"/>
    <property type="gene ID" value="Taci_0607"/>
</dbReference>
<dbReference type="PANTHER" id="PTHR33303:SF2">
    <property type="entry name" value="COA-BINDING DOMAIN-CONTAINING PROTEIN"/>
    <property type="match status" value="1"/>
</dbReference>
<keyword evidence="3" id="KW-1185">Reference proteome</keyword>
<evidence type="ECO:0000313" key="2">
    <source>
        <dbReference type="EMBL" id="ACZ18843.1"/>
    </source>
</evidence>
<accession>D1B990</accession>
<dbReference type="InterPro" id="IPR003781">
    <property type="entry name" value="CoA-bd"/>
</dbReference>
<dbReference type="STRING" id="525903.Taci_0607"/>
<dbReference type="InterPro" id="IPR036291">
    <property type="entry name" value="NAD(P)-bd_dom_sf"/>
</dbReference>
<dbReference type="KEGG" id="tai:Taci_0607"/>
<dbReference type="eggNOG" id="COG1832">
    <property type="taxonomic scope" value="Bacteria"/>
</dbReference>
<dbReference type="Gene3D" id="3.40.50.720">
    <property type="entry name" value="NAD(P)-binding Rossmann-like Domain"/>
    <property type="match status" value="1"/>
</dbReference>
<dbReference type="RefSeq" id="WP_012869359.1">
    <property type="nucleotide sequence ID" value="NC_013522.1"/>
</dbReference>
<dbReference type="Pfam" id="PF13380">
    <property type="entry name" value="CoA_binding_2"/>
    <property type="match status" value="1"/>
</dbReference>
<gene>
    <name evidence="2" type="ordered locus">Taci_0607</name>
</gene>
<proteinExistence type="predicted"/>
<dbReference type="Proteomes" id="UP000002030">
    <property type="component" value="Chromosome"/>
</dbReference>
<dbReference type="HOGENOM" id="CLU_112567_1_2_0"/>
<sequence>MSHSEMEDAVRVSKRVALVGASMKEDRMSNRVHRYLKANGFEVHPVNPSLAGQEVNGDVCLGSLRELPVEVDLVTLFLSPANQAQVLEDLKGLPYRPHLFFQPGAENPEAQLSLEEMGFKVFPGCVMAVHMSLGGR</sequence>
<dbReference type="OrthoDB" id="9804695at2"/>
<dbReference type="EMBL" id="CP001818">
    <property type="protein sequence ID" value="ACZ18843.1"/>
    <property type="molecule type" value="Genomic_DNA"/>
</dbReference>
<name>D1B990_THEAS</name>
<reference evidence="2 3" key="1">
    <citation type="journal article" date="2009" name="Stand. Genomic Sci.">
        <title>Complete genome sequence of Thermanaerovibrio acidaminovorans type strain (Su883).</title>
        <authorList>
            <person name="Chovatia M."/>
            <person name="Sikorski J."/>
            <person name="Schroder M."/>
            <person name="Lapidus A."/>
            <person name="Nolan M."/>
            <person name="Tice H."/>
            <person name="Glavina Del Rio T."/>
            <person name="Copeland A."/>
            <person name="Cheng J.F."/>
            <person name="Lucas S."/>
            <person name="Chen F."/>
            <person name="Bruce D."/>
            <person name="Goodwin L."/>
            <person name="Pitluck S."/>
            <person name="Ivanova N."/>
            <person name="Mavromatis K."/>
            <person name="Ovchinnikova G."/>
            <person name="Pati A."/>
            <person name="Chen A."/>
            <person name="Palaniappan K."/>
            <person name="Land M."/>
            <person name="Hauser L."/>
            <person name="Chang Y.J."/>
            <person name="Jeffries C.D."/>
            <person name="Chain P."/>
            <person name="Saunders E."/>
            <person name="Detter J.C."/>
            <person name="Brettin T."/>
            <person name="Rohde M."/>
            <person name="Goker M."/>
            <person name="Spring S."/>
            <person name="Bristow J."/>
            <person name="Markowitz V."/>
            <person name="Hugenholtz P."/>
            <person name="Kyrpides N.C."/>
            <person name="Klenk H.P."/>
            <person name="Eisen J.A."/>
        </authorList>
    </citation>
    <scope>NUCLEOTIDE SEQUENCE [LARGE SCALE GENOMIC DNA]</scope>
    <source>
        <strain evidence="3">ATCC 49978 / DSM 6589 / Su883</strain>
    </source>
</reference>
<evidence type="ECO:0000259" key="1">
    <source>
        <dbReference type="SMART" id="SM00881"/>
    </source>
</evidence>
<dbReference type="PANTHER" id="PTHR33303">
    <property type="entry name" value="CYTOPLASMIC PROTEIN-RELATED"/>
    <property type="match status" value="1"/>
</dbReference>
<dbReference type="AlphaFoldDB" id="D1B990"/>